<keyword evidence="2 4" id="KW-0378">Hydrolase</keyword>
<evidence type="ECO:0000256" key="2">
    <source>
        <dbReference type="ARBA" id="ARBA00022801"/>
    </source>
</evidence>
<dbReference type="SUPFAM" id="SSF52972">
    <property type="entry name" value="ITPase-like"/>
    <property type="match status" value="1"/>
</dbReference>
<evidence type="ECO:0000256" key="1">
    <source>
        <dbReference type="ARBA" id="ARBA00001968"/>
    </source>
</evidence>
<evidence type="ECO:0000313" key="6">
    <source>
        <dbReference type="Proteomes" id="UP000298458"/>
    </source>
</evidence>
<accession>A0A4V3JDR2</accession>
<evidence type="ECO:0000256" key="3">
    <source>
        <dbReference type="ARBA" id="ARBA00023080"/>
    </source>
</evidence>
<reference evidence="5" key="1">
    <citation type="journal article" date="2019" name="PLoS Negl. Trop. Dis.">
        <title>Revisiting the worldwide diversity of Leptospira species in the environment.</title>
        <authorList>
            <person name="Vincent A.T."/>
            <person name="Schiettekatte O."/>
            <person name="Bourhy P."/>
            <person name="Veyrier F.J."/>
            <person name="Picardeau M."/>
        </authorList>
    </citation>
    <scope>NUCLEOTIDE SEQUENCE [LARGE SCALE GENOMIC DNA]</scope>
    <source>
        <strain evidence="5">SSW15</strain>
    </source>
</reference>
<evidence type="ECO:0000256" key="4">
    <source>
        <dbReference type="HAMAP-Rule" id="MF_00528"/>
    </source>
</evidence>
<dbReference type="GO" id="GO:0036218">
    <property type="term" value="F:dTTP diphosphatase activity"/>
    <property type="evidence" value="ECO:0007669"/>
    <property type="project" value="RHEA"/>
</dbReference>
<organism evidence="5 6">
    <name type="scientific">Leptospira fletcheri</name>
    <dbReference type="NCBI Taxonomy" id="2484981"/>
    <lineage>
        <taxon>Bacteria</taxon>
        <taxon>Pseudomonadati</taxon>
        <taxon>Spirochaetota</taxon>
        <taxon>Spirochaetia</taxon>
        <taxon>Leptospirales</taxon>
        <taxon>Leptospiraceae</taxon>
        <taxon>Leptospira</taxon>
    </lineage>
</organism>
<protein>
    <recommendedName>
        <fullName evidence="4">dTTP/UTP pyrophosphatase</fullName>
        <shortName evidence="4">dTTPase/UTPase</shortName>
        <ecNumber evidence="4">3.6.1.9</ecNumber>
    </recommendedName>
    <alternativeName>
        <fullName evidence="4">Nucleoside triphosphate pyrophosphatase</fullName>
    </alternativeName>
    <alternativeName>
        <fullName evidence="4">Nucleotide pyrophosphatase</fullName>
        <shortName evidence="4">Nucleotide PPase</shortName>
    </alternativeName>
</protein>
<comment type="catalytic activity">
    <reaction evidence="4">
        <text>UTP + H2O = UMP + diphosphate + H(+)</text>
        <dbReference type="Rhea" id="RHEA:29395"/>
        <dbReference type="ChEBI" id="CHEBI:15377"/>
        <dbReference type="ChEBI" id="CHEBI:15378"/>
        <dbReference type="ChEBI" id="CHEBI:33019"/>
        <dbReference type="ChEBI" id="CHEBI:46398"/>
        <dbReference type="ChEBI" id="CHEBI:57865"/>
        <dbReference type="EC" id="3.6.1.9"/>
    </reaction>
</comment>
<dbReference type="Gene3D" id="3.90.950.10">
    <property type="match status" value="1"/>
</dbReference>
<dbReference type="PIRSF" id="PIRSF006305">
    <property type="entry name" value="Maf"/>
    <property type="match status" value="1"/>
</dbReference>
<comment type="catalytic activity">
    <reaction evidence="4">
        <text>dTTP + H2O = dTMP + diphosphate + H(+)</text>
        <dbReference type="Rhea" id="RHEA:28534"/>
        <dbReference type="ChEBI" id="CHEBI:15377"/>
        <dbReference type="ChEBI" id="CHEBI:15378"/>
        <dbReference type="ChEBI" id="CHEBI:33019"/>
        <dbReference type="ChEBI" id="CHEBI:37568"/>
        <dbReference type="ChEBI" id="CHEBI:63528"/>
        <dbReference type="EC" id="3.6.1.9"/>
    </reaction>
</comment>
<dbReference type="GO" id="GO:0009117">
    <property type="term" value="P:nucleotide metabolic process"/>
    <property type="evidence" value="ECO:0007669"/>
    <property type="project" value="UniProtKB-KW"/>
</dbReference>
<keyword evidence="6" id="KW-1185">Reference proteome</keyword>
<gene>
    <name evidence="5" type="ORF">EHO60_05420</name>
</gene>
<dbReference type="AlphaFoldDB" id="A0A4V3JDR2"/>
<dbReference type="PANTHER" id="PTHR43213:SF5">
    <property type="entry name" value="BIFUNCTIONAL DTTP_UTP PYROPHOSPHATASE_METHYLTRANSFERASE PROTEIN-RELATED"/>
    <property type="match status" value="1"/>
</dbReference>
<comment type="similarity">
    <text evidence="4">Belongs to the Maf family. YhdE subfamily.</text>
</comment>
<dbReference type="GO" id="GO:0036221">
    <property type="term" value="F:UTP diphosphatase activity"/>
    <property type="evidence" value="ECO:0007669"/>
    <property type="project" value="RHEA"/>
</dbReference>
<comment type="cofactor">
    <cofactor evidence="1 4">
        <name>a divalent metal cation</name>
        <dbReference type="ChEBI" id="CHEBI:60240"/>
    </cofactor>
</comment>
<evidence type="ECO:0000313" key="5">
    <source>
        <dbReference type="EMBL" id="TGK11735.1"/>
    </source>
</evidence>
<dbReference type="EC" id="3.6.1.9" evidence="4"/>
<comment type="subcellular location">
    <subcellularLocation>
        <location evidence="4">Cytoplasm</location>
    </subcellularLocation>
</comment>
<dbReference type="GO" id="GO:0005737">
    <property type="term" value="C:cytoplasm"/>
    <property type="evidence" value="ECO:0007669"/>
    <property type="project" value="UniProtKB-SubCell"/>
</dbReference>
<name>A0A4V3JDR2_9LEPT</name>
<keyword evidence="4" id="KW-0963">Cytoplasm</keyword>
<feature type="site" description="Important for substrate specificity" evidence="4">
    <location>
        <position position="67"/>
    </location>
</feature>
<proteinExistence type="inferred from homology"/>
<comment type="caution">
    <text evidence="4">Lacks conserved residue(s) required for the propagation of feature annotation.</text>
</comment>
<dbReference type="OrthoDB" id="9807767at2"/>
<dbReference type="CDD" id="cd00555">
    <property type="entry name" value="Maf"/>
    <property type="match status" value="1"/>
</dbReference>
<dbReference type="Pfam" id="PF02545">
    <property type="entry name" value="Maf"/>
    <property type="match status" value="1"/>
</dbReference>
<feature type="site" description="Important for substrate specificity" evidence="4">
    <location>
        <position position="149"/>
    </location>
</feature>
<comment type="caution">
    <text evidence="5">The sequence shown here is derived from an EMBL/GenBank/DDBJ whole genome shotgun (WGS) entry which is preliminary data.</text>
</comment>
<sequence length="186" mass="21487">MLYLRSRSPRRKEVFDSLGLSYKVDPLDLDESSLTRERPLEYLERITLAKLGPKAENTLDLQVSADTIVVRDDSILQKPENEANALEMILSLSGRSHLVYSGLGLRTGEEEIFDYDISTVVFQTWKKEDAENYIRRAKPFDKAGAYGIQDNDSPVLSFEGSYTNILGFPIRKFLRYHRIWSRYLEN</sequence>
<comment type="function">
    <text evidence="4">Nucleoside triphosphate pyrophosphatase that hydrolyzes dTTP and UTP. May have a dual role in cell division arrest and in preventing the incorporation of modified nucleotides into cellular nucleic acids.</text>
</comment>
<feature type="active site" description="Proton acceptor" evidence="4">
    <location>
        <position position="66"/>
    </location>
</feature>
<dbReference type="InterPro" id="IPR003697">
    <property type="entry name" value="Maf-like"/>
</dbReference>
<dbReference type="Proteomes" id="UP000298458">
    <property type="component" value="Unassembled WGS sequence"/>
</dbReference>
<dbReference type="HAMAP" id="MF_00528">
    <property type="entry name" value="Maf"/>
    <property type="match status" value="1"/>
</dbReference>
<feature type="site" description="Important for substrate specificity" evidence="4">
    <location>
        <position position="10"/>
    </location>
</feature>
<keyword evidence="3 4" id="KW-0546">Nucleotide metabolism</keyword>
<dbReference type="InterPro" id="IPR029001">
    <property type="entry name" value="ITPase-like_fam"/>
</dbReference>
<dbReference type="PANTHER" id="PTHR43213">
    <property type="entry name" value="BIFUNCTIONAL DTTP/UTP PYROPHOSPHATASE/METHYLTRANSFERASE PROTEIN-RELATED"/>
    <property type="match status" value="1"/>
</dbReference>
<dbReference type="RefSeq" id="WP_135767138.1">
    <property type="nucleotide sequence ID" value="NZ_RQET01000004.1"/>
</dbReference>
<dbReference type="EMBL" id="RQET01000004">
    <property type="protein sequence ID" value="TGK11735.1"/>
    <property type="molecule type" value="Genomic_DNA"/>
</dbReference>